<protein>
    <recommendedName>
        <fullName evidence="1">HTH cro/C1-type domain-containing protein</fullName>
    </recommendedName>
</protein>
<dbReference type="InterPro" id="IPR011990">
    <property type="entry name" value="TPR-like_helical_dom_sf"/>
</dbReference>
<evidence type="ECO:0000259" key="1">
    <source>
        <dbReference type="PROSITE" id="PS50943"/>
    </source>
</evidence>
<dbReference type="InterPro" id="IPR001387">
    <property type="entry name" value="Cro/C1-type_HTH"/>
</dbReference>
<dbReference type="EMBL" id="BOMV01000083">
    <property type="protein sequence ID" value="GIF00455.1"/>
    <property type="molecule type" value="Genomic_DNA"/>
</dbReference>
<accession>A0A919K6C5</accession>
<feature type="domain" description="HTH cro/C1-type" evidence="1">
    <location>
        <begin position="25"/>
        <end position="79"/>
    </location>
</feature>
<dbReference type="PROSITE" id="PS50943">
    <property type="entry name" value="HTH_CROC1"/>
    <property type="match status" value="1"/>
</dbReference>
<keyword evidence="3" id="KW-1185">Reference proteome</keyword>
<dbReference type="SUPFAM" id="SSF47413">
    <property type="entry name" value="lambda repressor-like DNA-binding domains"/>
    <property type="match status" value="1"/>
</dbReference>
<proteinExistence type="predicted"/>
<dbReference type="InterPro" id="IPR010982">
    <property type="entry name" value="Lambda_DNA-bd_dom_sf"/>
</dbReference>
<reference evidence="2" key="1">
    <citation type="submission" date="2021-01" db="EMBL/GenBank/DDBJ databases">
        <title>Whole genome shotgun sequence of Actinoplanes rishiriensis NBRC 108556.</title>
        <authorList>
            <person name="Komaki H."/>
            <person name="Tamura T."/>
        </authorList>
    </citation>
    <scope>NUCLEOTIDE SEQUENCE</scope>
    <source>
        <strain evidence="2">NBRC 108556</strain>
    </source>
</reference>
<comment type="caution">
    <text evidence="2">The sequence shown here is derived from an EMBL/GenBank/DDBJ whole genome shotgun (WGS) entry which is preliminary data.</text>
</comment>
<dbReference type="SMART" id="SM00530">
    <property type="entry name" value="HTH_XRE"/>
    <property type="match status" value="2"/>
</dbReference>
<gene>
    <name evidence="2" type="ORF">Ari01nite_79190</name>
</gene>
<dbReference type="GO" id="GO:0003677">
    <property type="term" value="F:DNA binding"/>
    <property type="evidence" value="ECO:0007669"/>
    <property type="project" value="InterPro"/>
</dbReference>
<sequence>MPLSRGRPPRHIDPASPYAELANGLVGLRLKAGFTVTKLAQKLSYSRTSISEATDGWHLPSADLTRAYAQACGAAPEEWLAKRAAAGSFRHDAGVVTPLSEDISPSFDPEVLSERGGSRPDQIFRAAFETPLPEAVTTLSELSGALNRLRGTRSYTELSRGARAHPDFRFRVLPRSTISDLLMGRSVPNRETLITFLAACGVSERDQDAWLGVWERVKTVHLRRPVGSIRVRDASPRRLGVRASIQVAPGADDLPTYVPRDLDAAVQAALHSAAAGGGFLVLVGGTSTGKTRTLVEAVRTVLPDWWLLDPVDSSVLEGLSRGPASRTVVWLDELRRYLDPPASAAATVRRLIDAGLVVVGTLWPEEYAGPSACREVLSMAQVISVPAAFTSGERRRAGALTRDPRIQVALETDGGIGVTQVLAAGPELVRHWEFAEQPYGKAIITAALEARRMGAQSPLTTEFLRLAAPVYLTSGQRATAPANWLELGLGYAVMPVSGAASCLAPVAGGMGQIAGYVTADYLFQRAAGVLGAGPLPDAVWLALVDHHQPGDTSRIAEHADRNGKKQHAVSLYRRLARTGHSHARWRLAALLAEDGQLDELRERAVAGDRYAARRHAALLVDRGRVDDAIEVLRAEVDAGNRPAARQLFAVLAEFGRFDELKVLANAGDQSASWYLSAEYQPSRGTEVAAQWEPMAPPDTDELRRLADDGDRTAARQLAFLLPRLGRTAELSQRADEGDQEAARYLAFLLAEYGRIGELRRRADNGDSHAARRLAKALAGSGDLDELKRRADNGDRHAKRVFNSLR</sequence>
<dbReference type="Gene3D" id="1.10.260.40">
    <property type="entry name" value="lambda repressor-like DNA-binding domains"/>
    <property type="match status" value="1"/>
</dbReference>
<evidence type="ECO:0000313" key="3">
    <source>
        <dbReference type="Proteomes" id="UP000636960"/>
    </source>
</evidence>
<dbReference type="AlphaFoldDB" id="A0A919K6C5"/>
<name>A0A919K6C5_9ACTN</name>
<organism evidence="2 3">
    <name type="scientific">Paractinoplanes rishiriensis</name>
    <dbReference type="NCBI Taxonomy" id="1050105"/>
    <lineage>
        <taxon>Bacteria</taxon>
        <taxon>Bacillati</taxon>
        <taxon>Actinomycetota</taxon>
        <taxon>Actinomycetes</taxon>
        <taxon>Micromonosporales</taxon>
        <taxon>Micromonosporaceae</taxon>
        <taxon>Paractinoplanes</taxon>
    </lineage>
</organism>
<dbReference type="Proteomes" id="UP000636960">
    <property type="component" value="Unassembled WGS sequence"/>
</dbReference>
<evidence type="ECO:0000313" key="2">
    <source>
        <dbReference type="EMBL" id="GIF00455.1"/>
    </source>
</evidence>
<dbReference type="Gene3D" id="1.25.40.10">
    <property type="entry name" value="Tetratricopeptide repeat domain"/>
    <property type="match status" value="1"/>
</dbReference>